<evidence type="ECO:0000313" key="3">
    <source>
        <dbReference type="Proteomes" id="UP001153069"/>
    </source>
</evidence>
<dbReference type="AlphaFoldDB" id="A0A9N8E4Q8"/>
<evidence type="ECO:0000313" key="2">
    <source>
        <dbReference type="EMBL" id="CAB9513855.1"/>
    </source>
</evidence>
<proteinExistence type="predicted"/>
<evidence type="ECO:0000256" key="1">
    <source>
        <dbReference type="SAM" id="MobiDB-lite"/>
    </source>
</evidence>
<dbReference type="Proteomes" id="UP001153069">
    <property type="component" value="Unassembled WGS sequence"/>
</dbReference>
<organism evidence="2 3">
    <name type="scientific">Seminavis robusta</name>
    <dbReference type="NCBI Taxonomy" id="568900"/>
    <lineage>
        <taxon>Eukaryota</taxon>
        <taxon>Sar</taxon>
        <taxon>Stramenopiles</taxon>
        <taxon>Ochrophyta</taxon>
        <taxon>Bacillariophyta</taxon>
        <taxon>Bacillariophyceae</taxon>
        <taxon>Bacillariophycidae</taxon>
        <taxon>Naviculales</taxon>
        <taxon>Naviculaceae</taxon>
        <taxon>Seminavis</taxon>
    </lineage>
</organism>
<name>A0A9N8E4Q8_9STRA</name>
<gene>
    <name evidence="2" type="ORF">SEMRO_618_G176210.1</name>
</gene>
<dbReference type="EMBL" id="CAICTM010000617">
    <property type="protein sequence ID" value="CAB9513855.1"/>
    <property type="molecule type" value="Genomic_DNA"/>
</dbReference>
<feature type="region of interest" description="Disordered" evidence="1">
    <location>
        <begin position="167"/>
        <end position="210"/>
    </location>
</feature>
<protein>
    <submittedName>
        <fullName evidence="2">Uncharacterized protein</fullName>
    </submittedName>
</protein>
<comment type="caution">
    <text evidence="2">The sequence shown here is derived from an EMBL/GenBank/DDBJ whole genome shotgun (WGS) entry which is preliminary data.</text>
</comment>
<accession>A0A9N8E4Q8</accession>
<keyword evidence="3" id="KW-1185">Reference proteome</keyword>
<sequence length="210" mass="22931">MTGLADIVEEKEFDMSTVTGSATDMSSSILEVETPTANAMVISNLTSVLKKQGSTVLTIERRMKQLGKETAWNVHYNGKYMTQLRNARTVKLGGVKKGDIITLVLRNEEHHIEVKDATQPLLKLRVKACGDIIFTGSGIGDKQWIEPCNSNNEDLHEREAFEWTKGGSAIAIAGPTRRRSSSGKDSSSKRSSKSSKSSKPSNRDGGVLYA</sequence>
<reference evidence="2" key="1">
    <citation type="submission" date="2020-06" db="EMBL/GenBank/DDBJ databases">
        <authorList>
            <consortium name="Plant Systems Biology data submission"/>
        </authorList>
    </citation>
    <scope>NUCLEOTIDE SEQUENCE</scope>
    <source>
        <strain evidence="2">D6</strain>
    </source>
</reference>